<accession>A0ABT9G3J1</accession>
<organism evidence="3 4">
    <name type="scientific">Leptothrix discophora</name>
    <dbReference type="NCBI Taxonomy" id="89"/>
    <lineage>
        <taxon>Bacteria</taxon>
        <taxon>Pseudomonadati</taxon>
        <taxon>Pseudomonadota</taxon>
        <taxon>Betaproteobacteria</taxon>
        <taxon>Burkholderiales</taxon>
        <taxon>Sphaerotilaceae</taxon>
        <taxon>Leptothrix</taxon>
    </lineage>
</organism>
<reference evidence="3 4" key="1">
    <citation type="submission" date="2023-08" db="EMBL/GenBank/DDBJ databases">
        <authorList>
            <person name="Roldan D.M."/>
            <person name="Menes R.J."/>
        </authorList>
    </citation>
    <scope>NUCLEOTIDE SEQUENCE [LARGE SCALE GENOMIC DNA]</scope>
    <source>
        <strain evidence="3 4">CCM 2812</strain>
    </source>
</reference>
<keyword evidence="4" id="KW-1185">Reference proteome</keyword>
<dbReference type="Proteomes" id="UP001235760">
    <property type="component" value="Unassembled WGS sequence"/>
</dbReference>
<dbReference type="RefSeq" id="WP_305749537.1">
    <property type="nucleotide sequence ID" value="NZ_JAUZEE010000004.1"/>
</dbReference>
<evidence type="ECO:0000313" key="4">
    <source>
        <dbReference type="Proteomes" id="UP001235760"/>
    </source>
</evidence>
<keyword evidence="2" id="KW-0812">Transmembrane</keyword>
<feature type="transmembrane region" description="Helical" evidence="2">
    <location>
        <begin position="24"/>
        <end position="47"/>
    </location>
</feature>
<evidence type="ECO:0000313" key="3">
    <source>
        <dbReference type="EMBL" id="MDP4300990.1"/>
    </source>
</evidence>
<dbReference type="EMBL" id="JAUZEE010000004">
    <property type="protein sequence ID" value="MDP4300990.1"/>
    <property type="molecule type" value="Genomic_DNA"/>
</dbReference>
<protein>
    <submittedName>
        <fullName evidence="3">Vesicle formation protein</fullName>
    </submittedName>
</protein>
<keyword evidence="2" id="KW-0472">Membrane</keyword>
<gene>
    <name evidence="3" type="ORF">Q8X39_10120</name>
</gene>
<comment type="caution">
    <text evidence="3">The sequence shown here is derived from an EMBL/GenBank/DDBJ whole genome shotgun (WGS) entry which is preliminary data.</text>
</comment>
<evidence type="ECO:0000256" key="1">
    <source>
        <dbReference type="SAM" id="MobiDB-lite"/>
    </source>
</evidence>
<proteinExistence type="predicted"/>
<sequence length="275" mass="30616">MATATTTADGQEEQNFWPGYVDTLVNMVMFLILLIVILSMAVIFFSARARFDAMKSQTGIETPEPVLPTPDPLLFPREKESLPGTQDRQPKRPTIEDLLKQVDELKQKLFLAEQKYKPVLNPPQAKEEREVKDAKGVQTLEGTQDKPTVEGRGVQEFSLRPTSVLVRFRPGALDLSADEAARLSDIFTRHFDFAPDKGQRFLLTAEAAEGLSESARMAYYRVAAVRNRLMGVTGVPRDRLMQRIQSVPTADVKGTEALEVRITLVPATTEAAASR</sequence>
<feature type="region of interest" description="Disordered" evidence="1">
    <location>
        <begin position="60"/>
        <end position="93"/>
    </location>
</feature>
<evidence type="ECO:0000256" key="2">
    <source>
        <dbReference type="SAM" id="Phobius"/>
    </source>
</evidence>
<keyword evidence="2" id="KW-1133">Transmembrane helix</keyword>
<name>A0ABT9G3J1_LEPDI</name>